<dbReference type="Proteomes" id="UP001219525">
    <property type="component" value="Unassembled WGS sequence"/>
</dbReference>
<reference evidence="1" key="1">
    <citation type="submission" date="2023-03" db="EMBL/GenBank/DDBJ databases">
        <title>Massive genome expansion in bonnet fungi (Mycena s.s.) driven by repeated elements and novel gene families across ecological guilds.</title>
        <authorList>
            <consortium name="Lawrence Berkeley National Laboratory"/>
            <person name="Harder C.B."/>
            <person name="Miyauchi S."/>
            <person name="Viragh M."/>
            <person name="Kuo A."/>
            <person name="Thoen E."/>
            <person name="Andreopoulos B."/>
            <person name="Lu D."/>
            <person name="Skrede I."/>
            <person name="Drula E."/>
            <person name="Henrissat B."/>
            <person name="Morin E."/>
            <person name="Kohler A."/>
            <person name="Barry K."/>
            <person name="LaButti K."/>
            <person name="Morin E."/>
            <person name="Salamov A."/>
            <person name="Lipzen A."/>
            <person name="Mereny Z."/>
            <person name="Hegedus B."/>
            <person name="Baldrian P."/>
            <person name="Stursova M."/>
            <person name="Weitz H."/>
            <person name="Taylor A."/>
            <person name="Grigoriev I.V."/>
            <person name="Nagy L.G."/>
            <person name="Martin F."/>
            <person name="Kauserud H."/>
        </authorList>
    </citation>
    <scope>NUCLEOTIDE SEQUENCE</scope>
    <source>
        <strain evidence="1">9144</strain>
    </source>
</reference>
<dbReference type="EMBL" id="JARJCW010000046">
    <property type="protein sequence ID" value="KAJ7204823.1"/>
    <property type="molecule type" value="Genomic_DNA"/>
</dbReference>
<dbReference type="InterPro" id="IPR016181">
    <property type="entry name" value="Acyl_CoA_acyltransferase"/>
</dbReference>
<gene>
    <name evidence="1" type="ORF">GGX14DRAFT_646448</name>
</gene>
<dbReference type="SUPFAM" id="SSF55729">
    <property type="entry name" value="Acyl-CoA N-acyltransferases (Nat)"/>
    <property type="match status" value="1"/>
</dbReference>
<protein>
    <recommendedName>
        <fullName evidence="3">Acyl-CoA N-acyltransferase</fullName>
    </recommendedName>
</protein>
<organism evidence="1 2">
    <name type="scientific">Mycena pura</name>
    <dbReference type="NCBI Taxonomy" id="153505"/>
    <lineage>
        <taxon>Eukaryota</taxon>
        <taxon>Fungi</taxon>
        <taxon>Dikarya</taxon>
        <taxon>Basidiomycota</taxon>
        <taxon>Agaricomycotina</taxon>
        <taxon>Agaricomycetes</taxon>
        <taxon>Agaricomycetidae</taxon>
        <taxon>Agaricales</taxon>
        <taxon>Marasmiineae</taxon>
        <taxon>Mycenaceae</taxon>
        <taxon>Mycena</taxon>
    </lineage>
</organism>
<keyword evidence="2" id="KW-1185">Reference proteome</keyword>
<dbReference type="AlphaFoldDB" id="A0AAD6VEI4"/>
<evidence type="ECO:0000313" key="1">
    <source>
        <dbReference type="EMBL" id="KAJ7204823.1"/>
    </source>
</evidence>
<evidence type="ECO:0000313" key="2">
    <source>
        <dbReference type="Proteomes" id="UP001219525"/>
    </source>
</evidence>
<proteinExistence type="predicted"/>
<evidence type="ECO:0008006" key="3">
    <source>
        <dbReference type="Google" id="ProtNLM"/>
    </source>
</evidence>
<name>A0AAD6VEI4_9AGAR</name>
<dbReference type="Gene3D" id="3.40.630.30">
    <property type="match status" value="1"/>
</dbReference>
<accession>A0AAD6VEI4</accession>
<comment type="caution">
    <text evidence="1">The sequence shown here is derived from an EMBL/GenBank/DDBJ whole genome shotgun (WGS) entry which is preliminary data.</text>
</comment>
<sequence length="254" mass="28635">MAVPTPTIRAATLRDVDALAALFIKQTSDDGFHDIFFPGKGRYPRDYRAWVRHYMRDAVLRPYSALFVAESRREGDAAAELVGFVAWAFYPTSGAWGGEPDEAPRPKGLPWIAKDSCFEVVRRRAYKTLDAVRDRLFPNRAIDAAALQRWGRAARAMAETWFVGDDAVNWFCPDLFVDARYDAAPEEDEKGVSASPSLRSAFVRWAVDRTQVDGVPVFMLGLVNEKEIYEAEGFEVKGEFKFGENTIVAMRHEV</sequence>